<dbReference type="Gene3D" id="1.25.40.10">
    <property type="entry name" value="Tetratricopeptide repeat domain"/>
    <property type="match status" value="1"/>
</dbReference>
<evidence type="ECO:0000313" key="4">
    <source>
        <dbReference type="Proteomes" id="UP000789595"/>
    </source>
</evidence>
<comment type="similarity">
    <text evidence="1">Belongs to the sel-1 family.</text>
</comment>
<dbReference type="Pfam" id="PF08238">
    <property type="entry name" value="Sel1"/>
    <property type="match status" value="3"/>
</dbReference>
<name>A0A8J2SZM4_9STRA</name>
<dbReference type="EMBL" id="CAKKNE010000005">
    <property type="protein sequence ID" value="CAH0377168.1"/>
    <property type="molecule type" value="Genomic_DNA"/>
</dbReference>
<protein>
    <submittedName>
        <fullName evidence="3">Uncharacterized protein</fullName>
    </submittedName>
</protein>
<keyword evidence="4" id="KW-1185">Reference proteome</keyword>
<feature type="compositionally biased region" description="Basic residues" evidence="2">
    <location>
        <begin position="29"/>
        <end position="39"/>
    </location>
</feature>
<dbReference type="PANTHER" id="PTHR11102:SF160">
    <property type="entry name" value="ERAD-ASSOCIATED E3 UBIQUITIN-PROTEIN LIGASE COMPONENT HRD3"/>
    <property type="match status" value="1"/>
</dbReference>
<dbReference type="SMART" id="SM00671">
    <property type="entry name" value="SEL1"/>
    <property type="match status" value="3"/>
</dbReference>
<reference evidence="3" key="1">
    <citation type="submission" date="2021-11" db="EMBL/GenBank/DDBJ databases">
        <authorList>
            <consortium name="Genoscope - CEA"/>
            <person name="William W."/>
        </authorList>
    </citation>
    <scope>NUCLEOTIDE SEQUENCE</scope>
</reference>
<proteinExistence type="inferred from homology"/>
<dbReference type="PANTHER" id="PTHR11102">
    <property type="entry name" value="SEL-1-LIKE PROTEIN"/>
    <property type="match status" value="1"/>
</dbReference>
<accession>A0A8J2SZM4</accession>
<dbReference type="SUPFAM" id="SSF81901">
    <property type="entry name" value="HCP-like"/>
    <property type="match status" value="1"/>
</dbReference>
<dbReference type="AlphaFoldDB" id="A0A8J2SZM4"/>
<organism evidence="3 4">
    <name type="scientific">Pelagomonas calceolata</name>
    <dbReference type="NCBI Taxonomy" id="35677"/>
    <lineage>
        <taxon>Eukaryota</taxon>
        <taxon>Sar</taxon>
        <taxon>Stramenopiles</taxon>
        <taxon>Ochrophyta</taxon>
        <taxon>Pelagophyceae</taxon>
        <taxon>Pelagomonadales</taxon>
        <taxon>Pelagomonadaceae</taxon>
        <taxon>Pelagomonas</taxon>
    </lineage>
</organism>
<evidence type="ECO:0000256" key="1">
    <source>
        <dbReference type="ARBA" id="ARBA00038101"/>
    </source>
</evidence>
<evidence type="ECO:0000256" key="2">
    <source>
        <dbReference type="SAM" id="MobiDB-lite"/>
    </source>
</evidence>
<evidence type="ECO:0000313" key="3">
    <source>
        <dbReference type="EMBL" id="CAH0377168.1"/>
    </source>
</evidence>
<feature type="region of interest" description="Disordered" evidence="2">
    <location>
        <begin position="1"/>
        <end position="42"/>
    </location>
</feature>
<dbReference type="Proteomes" id="UP000789595">
    <property type="component" value="Unassembled WGS sequence"/>
</dbReference>
<dbReference type="InterPro" id="IPR050767">
    <property type="entry name" value="Sel1_AlgK"/>
</dbReference>
<sequence length="255" mass="28130">ALRAPAFVGRPRGPPTAWTTGAASTPSPRHPRTRMPPRGRRTELDKQYDFRQGSELTRELGEEAAKRLDAAYKINKRDKLRNDLRSGLSCWHMQVMDNKIMDERAVADKALEDQTKAKNVTILACAYERGKGRSRNTKKARKLYQKAAMMGDTDAAKFLAGCCLRGVGGKADPAEAFRWYKKAYEAGDLGAQGALADLYDAGLGCERNAEEAQHLLKGCRNGIALAPGAKAFPARLDSSRGGMTAKERQLARYNW</sequence>
<comment type="caution">
    <text evidence="3">The sequence shown here is derived from an EMBL/GenBank/DDBJ whole genome shotgun (WGS) entry which is preliminary data.</text>
</comment>
<gene>
    <name evidence="3" type="ORF">PECAL_5P17370</name>
</gene>
<dbReference type="InterPro" id="IPR011990">
    <property type="entry name" value="TPR-like_helical_dom_sf"/>
</dbReference>
<feature type="non-terminal residue" evidence="3">
    <location>
        <position position="1"/>
    </location>
</feature>
<dbReference type="InterPro" id="IPR006597">
    <property type="entry name" value="Sel1-like"/>
</dbReference>
<dbReference type="OrthoDB" id="2384430at2759"/>